<dbReference type="SUPFAM" id="SSF51445">
    <property type="entry name" value="(Trans)glycosidases"/>
    <property type="match status" value="1"/>
</dbReference>
<reference evidence="3" key="1">
    <citation type="submission" date="2023-10" db="EMBL/GenBank/DDBJ databases">
        <authorList>
            <person name="Domelevo Entfellner J.-B."/>
        </authorList>
    </citation>
    <scope>NUCLEOTIDE SEQUENCE</scope>
</reference>
<name>A0AA86VWW0_9FABA</name>
<protein>
    <submittedName>
        <fullName evidence="3">Uncharacterized protein</fullName>
    </submittedName>
</protein>
<organism evidence="3 4">
    <name type="scientific">Sphenostylis stenocarpa</name>
    <dbReference type="NCBI Taxonomy" id="92480"/>
    <lineage>
        <taxon>Eukaryota</taxon>
        <taxon>Viridiplantae</taxon>
        <taxon>Streptophyta</taxon>
        <taxon>Embryophyta</taxon>
        <taxon>Tracheophyta</taxon>
        <taxon>Spermatophyta</taxon>
        <taxon>Magnoliopsida</taxon>
        <taxon>eudicotyledons</taxon>
        <taxon>Gunneridae</taxon>
        <taxon>Pentapetalae</taxon>
        <taxon>rosids</taxon>
        <taxon>fabids</taxon>
        <taxon>Fabales</taxon>
        <taxon>Fabaceae</taxon>
        <taxon>Papilionoideae</taxon>
        <taxon>50 kb inversion clade</taxon>
        <taxon>NPAAA clade</taxon>
        <taxon>indigoferoid/millettioid clade</taxon>
        <taxon>Phaseoleae</taxon>
        <taxon>Sphenostylis</taxon>
    </lineage>
</organism>
<proteinExistence type="inferred from homology"/>
<dbReference type="InterPro" id="IPR017853">
    <property type="entry name" value="GH"/>
</dbReference>
<dbReference type="Gene3D" id="3.20.20.80">
    <property type="entry name" value="Glycosidases"/>
    <property type="match status" value="1"/>
</dbReference>
<evidence type="ECO:0000313" key="3">
    <source>
        <dbReference type="EMBL" id="CAJ1933299.1"/>
    </source>
</evidence>
<dbReference type="PANTHER" id="PTHR10353">
    <property type="entry name" value="GLYCOSYL HYDROLASE"/>
    <property type="match status" value="1"/>
</dbReference>
<comment type="similarity">
    <text evidence="1 2">Belongs to the glycosyl hydrolase 1 family.</text>
</comment>
<evidence type="ECO:0000256" key="2">
    <source>
        <dbReference type="RuleBase" id="RU003690"/>
    </source>
</evidence>
<sequence length="328" mass="36800">MSGVALTPEIALLNRNSFPPGFILGTTSSAYQYEGAANEGGRGPSIWDTFTHKFSDRIEDRNNGDVAVDSYHHYKVLPIQSFFFLCSLSVVITNEKKMLIVKNMNLDAYRFSISWSRIVPNGKLSGGINQEGIHNYNNLINELVANGLQPFVTLFHWDLPQALEDIYGGFLSPRIVKDFQDYAELCFKEFGDRVKNWITLNEPWSFSHKGYATGTMGPGRCSSWSNPNCYGGDSGTEPYLVTHHQLLAHAAAVNLYKTKYQQTFQNGVIGIALYSIWYEPLSKSKLDRKATERAIDFLFGWVIVPDGKPIGLNVGCFRLVVCLSKRIS</sequence>
<dbReference type="GO" id="GO:0008422">
    <property type="term" value="F:beta-glucosidase activity"/>
    <property type="evidence" value="ECO:0007669"/>
    <property type="project" value="TreeGrafter"/>
</dbReference>
<dbReference type="InterPro" id="IPR001360">
    <property type="entry name" value="Glyco_hydro_1"/>
</dbReference>
<gene>
    <name evidence="3" type="ORF">AYBTSS11_LOCUS6269</name>
</gene>
<dbReference type="GO" id="GO:0005975">
    <property type="term" value="P:carbohydrate metabolic process"/>
    <property type="evidence" value="ECO:0007669"/>
    <property type="project" value="InterPro"/>
</dbReference>
<dbReference type="EMBL" id="OY731399">
    <property type="protein sequence ID" value="CAJ1933299.1"/>
    <property type="molecule type" value="Genomic_DNA"/>
</dbReference>
<dbReference type="AlphaFoldDB" id="A0AA86VWW0"/>
<accession>A0AA86VWW0</accession>
<evidence type="ECO:0000256" key="1">
    <source>
        <dbReference type="ARBA" id="ARBA00010838"/>
    </source>
</evidence>
<evidence type="ECO:0000313" key="4">
    <source>
        <dbReference type="Proteomes" id="UP001189624"/>
    </source>
</evidence>
<dbReference type="Proteomes" id="UP001189624">
    <property type="component" value="Chromosome 2"/>
</dbReference>
<dbReference type="PANTHER" id="PTHR10353:SF273">
    <property type="entry name" value="GLYCOSIDE HYDROLASE FAMILY 1 PROTEIN"/>
    <property type="match status" value="1"/>
</dbReference>
<dbReference type="Gramene" id="rna-AYBTSS11_LOCUS6269">
    <property type="protein sequence ID" value="CAJ1933299.1"/>
    <property type="gene ID" value="gene-AYBTSS11_LOCUS6269"/>
</dbReference>
<dbReference type="Pfam" id="PF00232">
    <property type="entry name" value="Glyco_hydro_1"/>
    <property type="match status" value="2"/>
</dbReference>
<keyword evidence="4" id="KW-1185">Reference proteome</keyword>